<comment type="caution">
    <text evidence="2">The sequence shown here is derived from an EMBL/GenBank/DDBJ whole genome shotgun (WGS) entry which is preliminary data.</text>
</comment>
<accession>J9DTY9</accession>
<dbReference type="InParanoid" id="J9DTY9"/>
<feature type="transmembrane region" description="Helical" evidence="1">
    <location>
        <begin position="105"/>
        <end position="123"/>
    </location>
</feature>
<dbReference type="AlphaFoldDB" id="J9DTY9"/>
<protein>
    <submittedName>
        <fullName evidence="2">Uncharacterized protein</fullName>
    </submittedName>
</protein>
<name>J9DTY9_EDHAE</name>
<proteinExistence type="predicted"/>
<dbReference type="VEuPathDB" id="MicrosporidiaDB:EDEG_01052"/>
<evidence type="ECO:0000256" key="1">
    <source>
        <dbReference type="SAM" id="Phobius"/>
    </source>
</evidence>
<keyword evidence="1" id="KW-0812">Transmembrane</keyword>
<organism evidence="2 3">
    <name type="scientific">Edhazardia aedis (strain USNM 41457)</name>
    <name type="common">Microsporidian parasite</name>
    <dbReference type="NCBI Taxonomy" id="1003232"/>
    <lineage>
        <taxon>Eukaryota</taxon>
        <taxon>Fungi</taxon>
        <taxon>Fungi incertae sedis</taxon>
        <taxon>Microsporidia</taxon>
        <taxon>Edhazardia</taxon>
    </lineage>
</organism>
<dbReference type="EMBL" id="AFBI03000014">
    <property type="protein sequence ID" value="EJW04762.1"/>
    <property type="molecule type" value="Genomic_DNA"/>
</dbReference>
<gene>
    <name evidence="2" type="ORF">EDEG_01052</name>
</gene>
<evidence type="ECO:0000313" key="2">
    <source>
        <dbReference type="EMBL" id="EJW04762.1"/>
    </source>
</evidence>
<dbReference type="HOGENOM" id="CLU_1294385_0_0_1"/>
<dbReference type="Proteomes" id="UP000003163">
    <property type="component" value="Unassembled WGS sequence"/>
</dbReference>
<reference evidence="3" key="2">
    <citation type="submission" date="2015-07" db="EMBL/GenBank/DDBJ databases">
        <title>Contrasting host-pathogen interactions and genome evolution in two generalist and specialist microsporidian pathogens of mosquitoes.</title>
        <authorList>
            <consortium name="The Broad Institute Genomics Platform"/>
            <consortium name="The Broad Institute Genome Sequencing Center for Infectious Disease"/>
            <person name="Cuomo C.A."/>
            <person name="Sanscrainte N.D."/>
            <person name="Goldberg J.M."/>
            <person name="Heiman D."/>
            <person name="Young S."/>
            <person name="Zeng Q."/>
            <person name="Becnel J.J."/>
            <person name="Birren B.W."/>
        </authorList>
    </citation>
    <scope>NUCLEOTIDE SEQUENCE [LARGE SCALE GENOMIC DNA]</scope>
    <source>
        <strain evidence="3">USNM 41457</strain>
    </source>
</reference>
<sequence>MKFLMQEQNSKSSTMKLCTKCKNITIFTKNIDQFVNNCKKIFCKNCRKANSNESLYNYYHDNSDNFAKKEVRKYSRIKVIIIFVILMVLNCLLSTRLLFLLNIALANYFFNIFIGKLILYALISIKFCDFKLELTLLIYEFWNLYQEKTIGFECKLNRGPTHIQELESYDTYAVSTRKNSYTEDSRSSTQSIYFDKPTSDIDRLIERFSKMTL</sequence>
<evidence type="ECO:0000313" key="3">
    <source>
        <dbReference type="Proteomes" id="UP000003163"/>
    </source>
</evidence>
<feature type="transmembrane region" description="Helical" evidence="1">
    <location>
        <begin position="79"/>
        <end position="99"/>
    </location>
</feature>
<reference evidence="2 3" key="1">
    <citation type="submission" date="2011-08" db="EMBL/GenBank/DDBJ databases">
        <authorList>
            <person name="Liu Z.J."/>
            <person name="Shi F.L."/>
            <person name="Lu J.Q."/>
            <person name="Li M."/>
            <person name="Wang Z.L."/>
        </authorList>
    </citation>
    <scope>NUCLEOTIDE SEQUENCE [LARGE SCALE GENOMIC DNA]</scope>
    <source>
        <strain evidence="2 3">USNM 41457</strain>
    </source>
</reference>
<keyword evidence="1" id="KW-0472">Membrane</keyword>
<keyword evidence="1" id="KW-1133">Transmembrane helix</keyword>
<keyword evidence="3" id="KW-1185">Reference proteome</keyword>